<keyword evidence="3" id="KW-0472">Membrane</keyword>
<dbReference type="KEGG" id="vai:BU251_02750"/>
<dbReference type="EMBL" id="CP019384">
    <property type="protein sequence ID" value="QAT16726.1"/>
    <property type="molecule type" value="Genomic_DNA"/>
</dbReference>
<keyword evidence="3" id="KW-1133">Transmembrane helix</keyword>
<dbReference type="AlphaFoldDB" id="A0A410P3I9"/>
<reference evidence="4 5" key="1">
    <citation type="submission" date="2017-01" db="EMBL/GenBank/DDBJ databases">
        <title>First insights into the biology of 'candidatus Vampirococcus archaeovorus'.</title>
        <authorList>
            <person name="Kizina J."/>
            <person name="Jordan S."/>
            <person name="Stueber K."/>
            <person name="Reinhardt R."/>
            <person name="Harder J."/>
        </authorList>
    </citation>
    <scope>NUCLEOTIDE SEQUENCE [LARGE SCALE GENOMIC DNA]</scope>
    <source>
        <strain evidence="4 5">LiM</strain>
    </source>
</reference>
<keyword evidence="1" id="KW-0175">Coiled coil</keyword>
<evidence type="ECO:0000256" key="3">
    <source>
        <dbReference type="SAM" id="Phobius"/>
    </source>
</evidence>
<gene>
    <name evidence="4" type="ORF">BU251_02750</name>
</gene>
<keyword evidence="3" id="KW-0812">Transmembrane</keyword>
<sequence>MKMRTYNIPKILFFVLFSIFWLLSAVAEANIVVRATVVNPSPTERRTVPFKSYLPKEIKPENIVEMGDLNIAYDTKESVYYLYKDYDLAPRESVLVEIELEDVWKIPQDELASIRSEVDKVVKLLQDTDYADRANYLRESIMTKLDEIEHKQEVVNPNPGGYISDYRDNLKLLDQVKADLQAAKTLMTEAKQIYPILTWKLIIAVVAFLGVLGVVFFIIWSKQIKTISNLTEDYKSERENFQPPLAEERPEHRQPEEDKKPEITDIEQRVKDNP</sequence>
<feature type="transmembrane region" description="Helical" evidence="3">
    <location>
        <begin position="197"/>
        <end position="220"/>
    </location>
</feature>
<accession>A0A410P3I9</accession>
<dbReference type="Proteomes" id="UP000287243">
    <property type="component" value="Chromosome"/>
</dbReference>
<name>A0A410P3I9_VELA1</name>
<evidence type="ECO:0000256" key="1">
    <source>
        <dbReference type="SAM" id="Coils"/>
    </source>
</evidence>
<evidence type="ECO:0000313" key="4">
    <source>
        <dbReference type="EMBL" id="QAT16726.1"/>
    </source>
</evidence>
<evidence type="ECO:0000313" key="5">
    <source>
        <dbReference type="Proteomes" id="UP000287243"/>
    </source>
</evidence>
<feature type="coiled-coil region" evidence="1">
    <location>
        <begin position="163"/>
        <end position="193"/>
    </location>
</feature>
<feature type="region of interest" description="Disordered" evidence="2">
    <location>
        <begin position="236"/>
        <end position="274"/>
    </location>
</feature>
<evidence type="ECO:0000256" key="2">
    <source>
        <dbReference type="SAM" id="MobiDB-lite"/>
    </source>
</evidence>
<organism evidence="4 5">
    <name type="scientific">Velamenicoccus archaeovorus</name>
    <dbReference type="NCBI Taxonomy" id="1930593"/>
    <lineage>
        <taxon>Bacteria</taxon>
        <taxon>Pseudomonadati</taxon>
        <taxon>Candidatus Omnitrophota</taxon>
        <taxon>Candidatus Velamenicoccus</taxon>
    </lineage>
</organism>
<proteinExistence type="predicted"/>
<keyword evidence="5" id="KW-1185">Reference proteome</keyword>
<protein>
    <submittedName>
        <fullName evidence="4">Uncharacterized protein</fullName>
    </submittedName>
</protein>